<accession>A0A1H8M985</accession>
<evidence type="ECO:0000313" key="5">
    <source>
        <dbReference type="Proteomes" id="UP000198939"/>
    </source>
</evidence>
<dbReference type="InterPro" id="IPR009506">
    <property type="entry name" value="YjiS-like"/>
</dbReference>
<keyword evidence="5" id="KW-1185">Reference proteome</keyword>
<organism evidence="2 4">
    <name type="scientific">Rhizobium tibeticum</name>
    <dbReference type="NCBI Taxonomy" id="501024"/>
    <lineage>
        <taxon>Bacteria</taxon>
        <taxon>Pseudomonadati</taxon>
        <taxon>Pseudomonadota</taxon>
        <taxon>Alphaproteobacteria</taxon>
        <taxon>Hyphomicrobiales</taxon>
        <taxon>Rhizobiaceae</taxon>
        <taxon>Rhizobium/Agrobacterium group</taxon>
        <taxon>Rhizobium</taxon>
    </lineage>
</organism>
<evidence type="ECO:0000313" key="4">
    <source>
        <dbReference type="Proteomes" id="UP000183063"/>
    </source>
</evidence>
<evidence type="ECO:0000313" key="2">
    <source>
        <dbReference type="EMBL" id="SEH93521.1"/>
    </source>
</evidence>
<evidence type="ECO:0000259" key="1">
    <source>
        <dbReference type="Pfam" id="PF06568"/>
    </source>
</evidence>
<dbReference type="EMBL" id="FNXB01000015">
    <property type="protein sequence ID" value="SEH93521.1"/>
    <property type="molecule type" value="Genomic_DNA"/>
</dbReference>
<evidence type="ECO:0000313" key="3">
    <source>
        <dbReference type="EMBL" id="SEO13768.1"/>
    </source>
</evidence>
<gene>
    <name evidence="2" type="ORF">RTCCBAU85039_3170</name>
    <name evidence="3" type="ORF">SAMN05216228_101273</name>
</gene>
<dbReference type="EMBL" id="FOCV01000012">
    <property type="protein sequence ID" value="SEO13768.1"/>
    <property type="molecule type" value="Genomic_DNA"/>
</dbReference>
<dbReference type="Pfam" id="PF06568">
    <property type="entry name" value="YjiS-like"/>
    <property type="match status" value="1"/>
</dbReference>
<protein>
    <submittedName>
        <fullName evidence="3">Uncharacterized conserved protein YjiS, DUF1127 family</fullName>
    </submittedName>
</protein>
<dbReference type="Proteomes" id="UP000183063">
    <property type="component" value="Unassembled WGS sequence"/>
</dbReference>
<reference evidence="4" key="2">
    <citation type="submission" date="2016-10" db="EMBL/GenBank/DDBJ databases">
        <authorList>
            <person name="Wibberg D."/>
        </authorList>
    </citation>
    <scope>NUCLEOTIDE SEQUENCE [LARGE SCALE GENOMIC DNA]</scope>
</reference>
<name>A0A1H8M985_9HYPH</name>
<dbReference type="Proteomes" id="UP000198939">
    <property type="component" value="Unassembled WGS sequence"/>
</dbReference>
<feature type="domain" description="YjiS-like" evidence="1">
    <location>
        <begin position="25"/>
        <end position="60"/>
    </location>
</feature>
<reference evidence="2" key="3">
    <citation type="submission" date="2016-10" db="EMBL/GenBank/DDBJ databases">
        <authorList>
            <person name="de Groot N.N."/>
        </authorList>
    </citation>
    <scope>NUCLEOTIDE SEQUENCE [LARGE SCALE GENOMIC DNA]</scope>
    <source>
        <strain evidence="2">CCBAU85039</strain>
    </source>
</reference>
<proteinExistence type="predicted"/>
<reference evidence="3 5" key="1">
    <citation type="submission" date="2016-10" db="EMBL/GenBank/DDBJ databases">
        <authorList>
            <person name="Varghese N."/>
            <person name="Submissions S."/>
        </authorList>
    </citation>
    <scope>NUCLEOTIDE SEQUENCE [LARGE SCALE GENOMIC DNA]</scope>
    <source>
        <strain evidence="3 5">CGMCC 1.7071</strain>
    </source>
</reference>
<dbReference type="STRING" id="501024.RTCCBAU85039_3170"/>
<sequence length="68" mass="7760">MNVNDEAAMAPFSTIILRKTNMNPIRIAKSWISYRRTLSELGNLSNQTLADIGVSRYDIRNIASRSFR</sequence>
<dbReference type="AlphaFoldDB" id="A0A1H8M985"/>